<dbReference type="InterPro" id="IPR011050">
    <property type="entry name" value="Pectin_lyase_fold/virulence"/>
</dbReference>
<dbReference type="InterPro" id="IPR039448">
    <property type="entry name" value="Beta_helix"/>
</dbReference>
<name>A0A6I6UN54_9BACI</name>
<dbReference type="InterPro" id="IPR006626">
    <property type="entry name" value="PbH1"/>
</dbReference>
<sequence>MLDGRIKKLIDEEGTLAFPITVADSVFINKNQNLAEKLFSERYGHGTYVIDLEHWGIQKGLPQKPYSEEDYHKAYNNIKGINRALKYAHGKEYTLVMLPRGEYSICYPLSINLVDNITFNLNGSTLKVMYDSDNKSPYDERTSGAIHLFAGVSFTFHQVKNAHLTNGKIIGDMYERSFNDPSEKYVEHTYGVSFTYGASYCSLSHCEISGYAGDNVNFTSVGWIRGSIPGNPVPGDMDGNGVVTSSDNSIITDYVTIPAGEFSVISLSGQGYSRQTSLNNKEFNVAFYTEDNTFIGRTTNMRVLFPISIPKRAKKIKFIFRNESDPGRNLNIFTNFGGMPAHNVVEFNEIYDGHRGGITMGGSYCIIKNNRIRDNGKFNTNFLDGAPQFPDSTKYAINQEDSYGDNSIIRDNLITGGFHGILTRGYSVFIENNVITNMGGSGIVVYDQEFATIRGNYMRRAGLYLFGAGGQKNAFVTISNNYIEGSFNVENPSYNTIVSNNFFKNGIGSLGNAVYRNNIVKLVVGGAILKAANKISDCIFYSDPSDQFQPEVHFSNDFVNCQFKNLLITLNTGVPSNISIRDCEFNDCRFRTLQHFHTVQFENCRFVDSLVQSTCVNSEKRKNNMMFNQCHFKSTKMSYFFQAMSNISEGVKVSFHECRFEISNSSIESLFDNNYITDSIIASVIGNTIEYKGDTPITIPYFKSDKEVWEAHIANNKTYNIILTLPNLVRYKLFDPTTHSVTSPSSGIFSRGEIIYNAMPEAGGNLGWICIQSGQANTNAWRPNTPYSLNDLINSNGFVYKCTLAGTSGQSAPTHTSGSAMDGTVQWEYIKPLAVFKEFGVIQD</sequence>
<gene>
    <name evidence="2" type="ORF">FHE72_01970</name>
</gene>
<feature type="domain" description="Right handed beta helix" evidence="1">
    <location>
        <begin position="343"/>
        <end position="481"/>
    </location>
</feature>
<dbReference type="EMBL" id="CP047394">
    <property type="protein sequence ID" value="QHE59930.1"/>
    <property type="molecule type" value="Genomic_DNA"/>
</dbReference>
<protein>
    <recommendedName>
        <fullName evidence="1">Right handed beta helix domain-containing protein</fullName>
    </recommendedName>
</protein>
<dbReference type="RefSeq" id="WP_159361061.1">
    <property type="nucleotide sequence ID" value="NZ_CP047394.1"/>
</dbReference>
<dbReference type="Gene3D" id="2.160.20.10">
    <property type="entry name" value="Single-stranded right-handed beta-helix, Pectin lyase-like"/>
    <property type="match status" value="2"/>
</dbReference>
<dbReference type="Proteomes" id="UP000465062">
    <property type="component" value="Chromosome"/>
</dbReference>
<organism evidence="2 3">
    <name type="scientific">Rossellomorea vietnamensis</name>
    <dbReference type="NCBI Taxonomy" id="218284"/>
    <lineage>
        <taxon>Bacteria</taxon>
        <taxon>Bacillati</taxon>
        <taxon>Bacillota</taxon>
        <taxon>Bacilli</taxon>
        <taxon>Bacillales</taxon>
        <taxon>Bacillaceae</taxon>
        <taxon>Rossellomorea</taxon>
    </lineage>
</organism>
<reference evidence="2 3" key="1">
    <citation type="submission" date="2019-06" db="EMBL/GenBank/DDBJ databases">
        <title>An operon consisting of a P-type ATPase gene and a transcriptional regular gene given the different cadmium resistance in Bacillus vietamensis 151-6 and Bacillus marisflavi 151-25.</title>
        <authorList>
            <person name="Yu X."/>
        </authorList>
    </citation>
    <scope>NUCLEOTIDE SEQUENCE [LARGE SCALE GENOMIC DNA]</scope>
    <source>
        <strain evidence="2 3">151-6</strain>
    </source>
</reference>
<dbReference type="SUPFAM" id="SSF51126">
    <property type="entry name" value="Pectin lyase-like"/>
    <property type="match status" value="1"/>
</dbReference>
<accession>A0A6I6UN54</accession>
<dbReference type="AlphaFoldDB" id="A0A6I6UN54"/>
<evidence type="ECO:0000313" key="3">
    <source>
        <dbReference type="Proteomes" id="UP000465062"/>
    </source>
</evidence>
<dbReference type="KEGG" id="bvq:FHE72_01970"/>
<proteinExistence type="predicted"/>
<dbReference type="InterPro" id="IPR012334">
    <property type="entry name" value="Pectin_lyas_fold"/>
</dbReference>
<dbReference type="Pfam" id="PF13229">
    <property type="entry name" value="Beta_helix"/>
    <property type="match status" value="1"/>
</dbReference>
<evidence type="ECO:0000313" key="2">
    <source>
        <dbReference type="EMBL" id="QHE59930.1"/>
    </source>
</evidence>
<evidence type="ECO:0000259" key="1">
    <source>
        <dbReference type="Pfam" id="PF13229"/>
    </source>
</evidence>
<dbReference type="SMART" id="SM00710">
    <property type="entry name" value="PbH1"/>
    <property type="match status" value="8"/>
</dbReference>